<dbReference type="EMBL" id="MLYV02000149">
    <property type="protein sequence ID" value="PSS34136.1"/>
    <property type="molecule type" value="Genomic_DNA"/>
</dbReference>
<evidence type="ECO:0000313" key="2">
    <source>
        <dbReference type="EMBL" id="PSS34136.1"/>
    </source>
</evidence>
<keyword evidence="3" id="KW-1185">Reference proteome</keyword>
<feature type="region of interest" description="Disordered" evidence="1">
    <location>
        <begin position="264"/>
        <end position="305"/>
    </location>
</feature>
<dbReference type="Gene3D" id="2.60.120.260">
    <property type="entry name" value="Galactose-binding domain-like"/>
    <property type="match status" value="2"/>
</dbReference>
<feature type="non-terminal residue" evidence="2">
    <location>
        <position position="1"/>
    </location>
</feature>
<protein>
    <submittedName>
        <fullName evidence="2">Uncharacterized protein</fullName>
    </submittedName>
</protein>
<dbReference type="AlphaFoldDB" id="A0A2R6RVU1"/>
<name>A0A2R6RVU1_9APHY</name>
<reference evidence="2 3" key="1">
    <citation type="submission" date="2018-02" db="EMBL/GenBank/DDBJ databases">
        <title>Genome sequence of the basidiomycete white-rot fungus Phlebia centrifuga.</title>
        <authorList>
            <person name="Granchi Z."/>
            <person name="Peng M."/>
            <person name="de Vries R.P."/>
            <person name="Hilden K."/>
            <person name="Makela M.R."/>
            <person name="Grigoriev I."/>
            <person name="Riley R."/>
        </authorList>
    </citation>
    <scope>NUCLEOTIDE SEQUENCE [LARGE SCALE GENOMIC DNA]</scope>
    <source>
        <strain evidence="2 3">FBCC195</strain>
    </source>
</reference>
<gene>
    <name evidence="2" type="ORF">PHLCEN_2v1804</name>
</gene>
<accession>A0A2R6RVU1</accession>
<organism evidence="2 3">
    <name type="scientific">Hermanssonia centrifuga</name>
    <dbReference type="NCBI Taxonomy" id="98765"/>
    <lineage>
        <taxon>Eukaryota</taxon>
        <taxon>Fungi</taxon>
        <taxon>Dikarya</taxon>
        <taxon>Basidiomycota</taxon>
        <taxon>Agaricomycotina</taxon>
        <taxon>Agaricomycetes</taxon>
        <taxon>Polyporales</taxon>
        <taxon>Meruliaceae</taxon>
        <taxon>Hermanssonia</taxon>
    </lineage>
</organism>
<proteinExistence type="predicted"/>
<comment type="caution">
    <text evidence="2">The sequence shown here is derived from an EMBL/GenBank/DDBJ whole genome shotgun (WGS) entry which is preliminary data.</text>
</comment>
<dbReference type="Proteomes" id="UP000186601">
    <property type="component" value="Unassembled WGS sequence"/>
</dbReference>
<dbReference type="OrthoDB" id="2576082at2759"/>
<evidence type="ECO:0000256" key="1">
    <source>
        <dbReference type="SAM" id="MobiDB-lite"/>
    </source>
</evidence>
<feature type="compositionally biased region" description="Polar residues" evidence="1">
    <location>
        <begin position="264"/>
        <end position="295"/>
    </location>
</feature>
<evidence type="ECO:0000313" key="3">
    <source>
        <dbReference type="Proteomes" id="UP000186601"/>
    </source>
</evidence>
<sequence length="305" mass="32929">PDTSPLIVYNGSWADSNHNDTDWSMYVNGTFHATQQWGASATLIFNGSAVYVFGARRVNHNLYTTTLDGASTTQDGQSNTFIFNSSLFSATNLGGHQHDLVFQNMFTSSAAPFVDVDYMVITSGDGNAQTQSTDVWLDDGAHNITYSDGWDTSPNGFETEYYMNTMHRTNVNGASATLLFNGNAVTVYGATSTDYGLFSVSLDGSDPPLVLNGSAPVFRAQNMLYYAGGLSDDLHKLTFTNTNGSWFDLDKFVVSTWPTLPTNVSTSQVPFPSSSNTTDVPKATASNAVDTNQRDTPVPAASKIE</sequence>